<name>A0A0D9YL45_9ORYZ</name>
<accession>A0A0D9YL45</accession>
<sequence length="74" mass="8243">MMDLIQLDGSFVLVPRNSSGIWAQICTDKGLSDRAFQCRGCKFASNSGNLHNLQICLQGSGETSSFFIWRLERS</sequence>
<dbReference type="AlphaFoldDB" id="A0A0D9YL45"/>
<organism evidence="1">
    <name type="scientific">Oryza glumipatula</name>
    <dbReference type="NCBI Taxonomy" id="40148"/>
    <lineage>
        <taxon>Eukaryota</taxon>
        <taxon>Viridiplantae</taxon>
        <taxon>Streptophyta</taxon>
        <taxon>Embryophyta</taxon>
        <taxon>Tracheophyta</taxon>
        <taxon>Spermatophyta</taxon>
        <taxon>Magnoliopsida</taxon>
        <taxon>Liliopsida</taxon>
        <taxon>Poales</taxon>
        <taxon>Poaceae</taxon>
        <taxon>BOP clade</taxon>
        <taxon>Oryzoideae</taxon>
        <taxon>Oryzeae</taxon>
        <taxon>Oryzinae</taxon>
        <taxon>Oryza</taxon>
    </lineage>
</organism>
<proteinExistence type="predicted"/>
<dbReference type="Gramene" id="OGLUM02G00510.1">
    <property type="protein sequence ID" value="OGLUM02G00510.1"/>
    <property type="gene ID" value="OGLUM02G00510"/>
</dbReference>
<dbReference type="HOGENOM" id="CLU_2691748_0_0_1"/>
<dbReference type="EnsemblPlants" id="OGLUM02G00510.1">
    <property type="protein sequence ID" value="OGLUM02G00510.1"/>
    <property type="gene ID" value="OGLUM02G00510"/>
</dbReference>
<protein>
    <submittedName>
        <fullName evidence="1">Uncharacterized protein</fullName>
    </submittedName>
</protein>
<keyword evidence="2" id="KW-1185">Reference proteome</keyword>
<dbReference type="Proteomes" id="UP000026961">
    <property type="component" value="Chromosome 2"/>
</dbReference>
<evidence type="ECO:0000313" key="1">
    <source>
        <dbReference type="EnsemblPlants" id="OGLUM02G00510.1"/>
    </source>
</evidence>
<reference evidence="1" key="2">
    <citation type="submission" date="2018-05" db="EMBL/GenBank/DDBJ databases">
        <title>OgluRS3 (Oryza glumaepatula Reference Sequence Version 3).</title>
        <authorList>
            <person name="Zhang J."/>
            <person name="Kudrna D."/>
            <person name="Lee S."/>
            <person name="Talag J."/>
            <person name="Welchert J."/>
            <person name="Wing R.A."/>
        </authorList>
    </citation>
    <scope>NUCLEOTIDE SEQUENCE [LARGE SCALE GENOMIC DNA]</scope>
</reference>
<reference evidence="1" key="1">
    <citation type="submission" date="2015-04" db="UniProtKB">
        <authorList>
            <consortium name="EnsemblPlants"/>
        </authorList>
    </citation>
    <scope>IDENTIFICATION</scope>
</reference>
<evidence type="ECO:0000313" key="2">
    <source>
        <dbReference type="Proteomes" id="UP000026961"/>
    </source>
</evidence>